<name>B8ESZ0_METSB</name>
<comment type="subcellular location">
    <subcellularLocation>
        <location evidence="1">Cell membrane</location>
        <topology evidence="1">Multi-pass membrane protein</topology>
    </subcellularLocation>
</comment>
<sequence>MALPVDDRRTGGRFNEIIALLGPSPGRREFATRQALICALTTLVVQIYQTPDAALTVYLVFFLNRADRATSLIMNMIMLLVMTTVITLVIVITMFVIDQPVWRVASIAILSFVLLFLTSASKLRPLGATIALIAGYALDLLGANHSGEVATRALLYAWLFVAIPAGVSIAVNLLIAPAPRRLAERALGERLELCAAMLRSPDAATRAAFSANLLEGPAEVPAWLKLAAAEKTSRPSDIAALRQAMDSTTAILLLVDLVTQGSEALLPLNLRYRIAHLLDEMASILRLGGYPEEIVFDATEDEEKLPAVAAALLADLRDALTRFAEPSPSIPSENPAAKPDGGFFLGDAFSNPEHVQYALKTTAAAMFCYGLYLMLDWPGIHTSFLTCYIVALPTTAETVEKLTLRILGCVLGAAIGIAAIVFVIASLTSIGSLMALVFFGAFGAAWVAGGSPRISYAGFQIAFAFFLCVIQGPAPAFDMQTARDRVIGILIGNIVISLVFIHVWPVSVARRIDPAIGALLRRLSTLAQTASLSGRRAVASGSLTAYGAVERDLGLLAFEPGSIRPSPDWLEKRSRALRETASLIGPLLLAADRSPDGSAAFARRLDRLADGLAPDGSVPNSGGSQAAPDHDLMPVGNSRGLWGLVNEPLTTLERTIMQPIAREGRLDHAQA</sequence>
<dbReference type="Pfam" id="PF04632">
    <property type="entry name" value="FUSC"/>
    <property type="match status" value="1"/>
</dbReference>
<keyword evidence="10" id="KW-1185">Reference proteome</keyword>
<reference evidence="9 10" key="1">
    <citation type="journal article" date="2010" name="J. Bacteriol.">
        <title>Complete genome sequence of the aerobic facultative methanotroph Methylocella silvestris BL2.</title>
        <authorList>
            <person name="Chen Y."/>
            <person name="Crombie A."/>
            <person name="Rahman M.T."/>
            <person name="Dedysh S.N."/>
            <person name="Liesack W."/>
            <person name="Stott M.B."/>
            <person name="Alam M."/>
            <person name="Theisen A.R."/>
            <person name="Murrell J.C."/>
            <person name="Dunfield P.F."/>
        </authorList>
    </citation>
    <scope>NUCLEOTIDE SEQUENCE [LARGE SCALE GENOMIC DNA]</scope>
    <source>
        <strain evidence="10">DSM 15510 / CIP 108128 / LMG 27833 / NCIMB 13906 / BL2</strain>
    </source>
</reference>
<evidence type="ECO:0000256" key="7">
    <source>
        <dbReference type="SAM" id="MobiDB-lite"/>
    </source>
</evidence>
<dbReference type="STRING" id="395965.Msil_2192"/>
<dbReference type="GO" id="GO:0005886">
    <property type="term" value="C:plasma membrane"/>
    <property type="evidence" value="ECO:0007669"/>
    <property type="project" value="UniProtKB-SubCell"/>
</dbReference>
<feature type="region of interest" description="Disordered" evidence="7">
    <location>
        <begin position="612"/>
        <end position="633"/>
    </location>
</feature>
<feature type="transmembrane region" description="Helical" evidence="8">
    <location>
        <begin position="454"/>
        <end position="474"/>
    </location>
</feature>
<evidence type="ECO:0000256" key="1">
    <source>
        <dbReference type="ARBA" id="ARBA00004651"/>
    </source>
</evidence>
<evidence type="ECO:0000256" key="8">
    <source>
        <dbReference type="SAM" id="Phobius"/>
    </source>
</evidence>
<evidence type="ECO:0000256" key="2">
    <source>
        <dbReference type="ARBA" id="ARBA00022448"/>
    </source>
</evidence>
<dbReference type="GO" id="GO:0022857">
    <property type="term" value="F:transmembrane transporter activity"/>
    <property type="evidence" value="ECO:0007669"/>
    <property type="project" value="InterPro"/>
</dbReference>
<dbReference type="KEGG" id="msl:Msil_2192"/>
<evidence type="ECO:0000256" key="5">
    <source>
        <dbReference type="ARBA" id="ARBA00022989"/>
    </source>
</evidence>
<evidence type="ECO:0000256" key="6">
    <source>
        <dbReference type="ARBA" id="ARBA00023136"/>
    </source>
</evidence>
<evidence type="ECO:0000313" key="9">
    <source>
        <dbReference type="EMBL" id="ACK51128.1"/>
    </source>
</evidence>
<dbReference type="PANTHER" id="PTHR30509:SF9">
    <property type="entry name" value="MULTIDRUG RESISTANCE PROTEIN MDTO"/>
    <property type="match status" value="1"/>
</dbReference>
<feature type="transmembrane region" description="Helical" evidence="8">
    <location>
        <begin position="155"/>
        <end position="175"/>
    </location>
</feature>
<dbReference type="EMBL" id="CP001280">
    <property type="protein sequence ID" value="ACK51128.1"/>
    <property type="molecule type" value="Genomic_DNA"/>
</dbReference>
<keyword evidence="6 8" id="KW-0472">Membrane</keyword>
<feature type="transmembrane region" description="Helical" evidence="8">
    <location>
        <begin position="430"/>
        <end position="448"/>
    </location>
</feature>
<keyword evidence="4 8" id="KW-0812">Transmembrane</keyword>
<dbReference type="eggNOG" id="COG1289">
    <property type="taxonomic scope" value="Bacteria"/>
</dbReference>
<accession>B8ESZ0</accession>
<evidence type="ECO:0000313" key="10">
    <source>
        <dbReference type="Proteomes" id="UP000002257"/>
    </source>
</evidence>
<keyword evidence="5 8" id="KW-1133">Transmembrane helix</keyword>
<dbReference type="OrthoDB" id="105720at2"/>
<dbReference type="RefSeq" id="WP_012591197.1">
    <property type="nucleotide sequence ID" value="NC_011666.1"/>
</dbReference>
<feature type="transmembrane region" description="Helical" evidence="8">
    <location>
        <begin position="101"/>
        <end position="118"/>
    </location>
</feature>
<keyword evidence="3" id="KW-1003">Cell membrane</keyword>
<dbReference type="Proteomes" id="UP000002257">
    <property type="component" value="Chromosome"/>
</dbReference>
<feature type="transmembrane region" description="Helical" evidence="8">
    <location>
        <begin position="125"/>
        <end position="143"/>
    </location>
</feature>
<protein>
    <submittedName>
        <fullName evidence="9">Fusaric acid resistance protein conserved region</fullName>
    </submittedName>
</protein>
<feature type="transmembrane region" description="Helical" evidence="8">
    <location>
        <begin position="486"/>
        <end position="504"/>
    </location>
</feature>
<feature type="transmembrane region" description="Helical" evidence="8">
    <location>
        <begin position="72"/>
        <end position="95"/>
    </location>
</feature>
<evidence type="ECO:0000256" key="4">
    <source>
        <dbReference type="ARBA" id="ARBA00022692"/>
    </source>
</evidence>
<feature type="transmembrane region" description="Helical" evidence="8">
    <location>
        <begin position="402"/>
        <end position="423"/>
    </location>
</feature>
<gene>
    <name evidence="9" type="ordered locus">Msil_2192</name>
</gene>
<dbReference type="AlphaFoldDB" id="B8ESZ0"/>
<organism evidence="9 10">
    <name type="scientific">Methylocella silvestris (strain DSM 15510 / CIP 108128 / LMG 27833 / NCIMB 13906 / BL2)</name>
    <dbReference type="NCBI Taxonomy" id="395965"/>
    <lineage>
        <taxon>Bacteria</taxon>
        <taxon>Pseudomonadati</taxon>
        <taxon>Pseudomonadota</taxon>
        <taxon>Alphaproteobacteria</taxon>
        <taxon>Hyphomicrobiales</taxon>
        <taxon>Beijerinckiaceae</taxon>
        <taxon>Methylocella</taxon>
    </lineage>
</organism>
<dbReference type="HOGENOM" id="CLU_023392_0_0_5"/>
<evidence type="ECO:0000256" key="3">
    <source>
        <dbReference type="ARBA" id="ARBA00022475"/>
    </source>
</evidence>
<dbReference type="PANTHER" id="PTHR30509">
    <property type="entry name" value="P-HYDROXYBENZOIC ACID EFFLUX PUMP SUBUNIT-RELATED"/>
    <property type="match status" value="1"/>
</dbReference>
<keyword evidence="2" id="KW-0813">Transport</keyword>
<dbReference type="InterPro" id="IPR006726">
    <property type="entry name" value="PHBA_efflux_AaeB/fusaric-R"/>
</dbReference>
<proteinExistence type="predicted"/>